<protein>
    <submittedName>
        <fullName evidence="14">Sodium:proton antiporter</fullName>
    </submittedName>
</protein>
<dbReference type="EMBL" id="SAYU02000039">
    <property type="protein sequence ID" value="NHA68837.1"/>
    <property type="molecule type" value="Genomic_DNA"/>
</dbReference>
<feature type="transmembrane region" description="Helical" evidence="12">
    <location>
        <begin position="319"/>
        <end position="344"/>
    </location>
</feature>
<feature type="transmembrane region" description="Helical" evidence="12">
    <location>
        <begin position="70"/>
        <end position="87"/>
    </location>
</feature>
<feature type="transmembrane region" description="Helical" evidence="12">
    <location>
        <begin position="99"/>
        <end position="125"/>
    </location>
</feature>
<keyword evidence="5" id="KW-1003">Cell membrane</keyword>
<reference evidence="14" key="1">
    <citation type="submission" date="2020-03" db="EMBL/GenBank/DDBJ databases">
        <title>Phycicoccus flavus sp. nov., a novel endophytic actinobacterium isolated from branch of Kandelia candel.</title>
        <authorList>
            <person name="Tuo L."/>
        </authorList>
    </citation>
    <scope>NUCLEOTIDE SEQUENCE</scope>
    <source>
        <strain evidence="14">CMS6Z-2</strain>
    </source>
</reference>
<evidence type="ECO:0000256" key="4">
    <source>
        <dbReference type="ARBA" id="ARBA00022449"/>
    </source>
</evidence>
<keyword evidence="9" id="KW-0406">Ion transport</keyword>
<dbReference type="InterPro" id="IPR006153">
    <property type="entry name" value="Cation/H_exchanger_TM"/>
</dbReference>
<dbReference type="GO" id="GO:0015385">
    <property type="term" value="F:sodium:proton antiporter activity"/>
    <property type="evidence" value="ECO:0007669"/>
    <property type="project" value="InterPro"/>
</dbReference>
<comment type="similarity">
    <text evidence="2">Belongs to the monovalent cation:proton antiporter 1 (CPA1) transporter (TC 2.A.36) family.</text>
</comment>
<feature type="transmembrane region" description="Helical" evidence="12">
    <location>
        <begin position="206"/>
        <end position="229"/>
    </location>
</feature>
<feature type="domain" description="Cation/H+ exchanger transmembrane" evidence="13">
    <location>
        <begin position="12"/>
        <end position="408"/>
    </location>
</feature>
<comment type="caution">
    <text evidence="14">The sequence shown here is derived from an EMBL/GenBank/DDBJ whole genome shotgun (WGS) entry which is preliminary data.</text>
</comment>
<evidence type="ECO:0000256" key="2">
    <source>
        <dbReference type="ARBA" id="ARBA00007367"/>
    </source>
</evidence>
<accession>A0A8T6R4C3</accession>
<evidence type="ECO:0000256" key="5">
    <source>
        <dbReference type="ARBA" id="ARBA00022475"/>
    </source>
</evidence>
<gene>
    <name evidence="14" type="ORF">EPD83_012365</name>
</gene>
<keyword evidence="8" id="KW-0915">Sodium</keyword>
<feature type="transmembrane region" description="Helical" evidence="12">
    <location>
        <begin position="175"/>
        <end position="194"/>
    </location>
</feature>
<dbReference type="PANTHER" id="PTHR10110:SF195">
    <property type="entry name" value="NA(+)_H(+) ANTIPORTER NHAS2"/>
    <property type="match status" value="1"/>
</dbReference>
<organism evidence="14 15">
    <name type="scientific">Phycicoccus flavus</name>
    <dbReference type="NCBI Taxonomy" id="2502783"/>
    <lineage>
        <taxon>Bacteria</taxon>
        <taxon>Bacillati</taxon>
        <taxon>Actinomycetota</taxon>
        <taxon>Actinomycetes</taxon>
        <taxon>Micrococcales</taxon>
        <taxon>Intrasporangiaceae</taxon>
        <taxon>Phycicoccus</taxon>
    </lineage>
</organism>
<keyword evidence="11" id="KW-0739">Sodium transport</keyword>
<comment type="subcellular location">
    <subcellularLocation>
        <location evidence="1">Cell membrane</location>
        <topology evidence="1">Multi-pass membrane protein</topology>
    </subcellularLocation>
</comment>
<proteinExistence type="inferred from homology"/>
<dbReference type="GO" id="GO:0051453">
    <property type="term" value="P:regulation of intracellular pH"/>
    <property type="evidence" value="ECO:0007669"/>
    <property type="project" value="TreeGrafter"/>
</dbReference>
<feature type="transmembrane region" description="Helical" evidence="12">
    <location>
        <begin position="388"/>
        <end position="408"/>
    </location>
</feature>
<dbReference type="RefSeq" id="WP_165566644.1">
    <property type="nucleotide sequence ID" value="NZ_SAYU02000039.1"/>
</dbReference>
<evidence type="ECO:0000313" key="15">
    <source>
        <dbReference type="Proteomes" id="UP000287866"/>
    </source>
</evidence>
<evidence type="ECO:0000256" key="11">
    <source>
        <dbReference type="ARBA" id="ARBA00023201"/>
    </source>
</evidence>
<dbReference type="GO" id="GO:0098719">
    <property type="term" value="P:sodium ion import across plasma membrane"/>
    <property type="evidence" value="ECO:0007669"/>
    <property type="project" value="TreeGrafter"/>
</dbReference>
<evidence type="ECO:0000256" key="9">
    <source>
        <dbReference type="ARBA" id="ARBA00023065"/>
    </source>
</evidence>
<keyword evidence="10 12" id="KW-0472">Membrane</keyword>
<name>A0A8T6R4C3_9MICO</name>
<dbReference type="AlphaFoldDB" id="A0A8T6R4C3"/>
<keyword evidence="7 12" id="KW-1133">Transmembrane helix</keyword>
<evidence type="ECO:0000256" key="6">
    <source>
        <dbReference type="ARBA" id="ARBA00022692"/>
    </source>
</evidence>
<evidence type="ECO:0000259" key="13">
    <source>
        <dbReference type="Pfam" id="PF00999"/>
    </source>
</evidence>
<evidence type="ECO:0000256" key="12">
    <source>
        <dbReference type="SAM" id="Phobius"/>
    </source>
</evidence>
<dbReference type="Gene3D" id="6.10.140.1330">
    <property type="match status" value="1"/>
</dbReference>
<keyword evidence="3" id="KW-0813">Transport</keyword>
<sequence length="429" mass="44385">MLASFAVLLCSTALLAWLNERFLRIPTTVGVTLAAALASGVLALLDAVGVGVGLRDQVETLLKTLDFTEFVLNGMLAILLFAGALGLDTRRLLQQKVPILTLAVLGTLVSTALVGVGAWAVFGAFGVGIPLLWAFLFGALISPTDPVAILDLLGRARVPERLRHLIAGESLVNDGIGVVLFVVLAGAVGIGAHGGEAPSVAGVATIFLREAVGGILFGVAIGWVGYTLCRTIDGHVVEVMITLAMVVGGYSAAVALGVSGPLAMVAAGLVMSAGKEVAYYGETRHQVEGFWELLDQVLNILLFAFIGFDVLFADGEPGLVLASVVVIAVTVAARFVSVSIPMALVRSRQRFGPWTVRLLTWGGLRGGIAIALALSLPDVGERPVIVTATYAVVLFSIAVQGLTVMPVIRRAAAGAVDDGPSPSPQESHA</sequence>
<evidence type="ECO:0000256" key="7">
    <source>
        <dbReference type="ARBA" id="ARBA00022989"/>
    </source>
</evidence>
<evidence type="ECO:0000256" key="8">
    <source>
        <dbReference type="ARBA" id="ARBA00023053"/>
    </source>
</evidence>
<dbReference type="GO" id="GO:0015386">
    <property type="term" value="F:potassium:proton antiporter activity"/>
    <property type="evidence" value="ECO:0007669"/>
    <property type="project" value="TreeGrafter"/>
</dbReference>
<feature type="transmembrane region" description="Helical" evidence="12">
    <location>
        <begin position="236"/>
        <end position="256"/>
    </location>
</feature>
<dbReference type="InterPro" id="IPR018422">
    <property type="entry name" value="Cation/H_exchanger_CPA1"/>
</dbReference>
<dbReference type="Pfam" id="PF00999">
    <property type="entry name" value="Na_H_Exchanger"/>
    <property type="match status" value="1"/>
</dbReference>
<feature type="transmembrane region" description="Helical" evidence="12">
    <location>
        <begin position="131"/>
        <end position="154"/>
    </location>
</feature>
<evidence type="ECO:0000313" key="14">
    <source>
        <dbReference type="EMBL" id="NHA68837.1"/>
    </source>
</evidence>
<evidence type="ECO:0000256" key="1">
    <source>
        <dbReference type="ARBA" id="ARBA00004651"/>
    </source>
</evidence>
<dbReference type="GO" id="GO:0005886">
    <property type="term" value="C:plasma membrane"/>
    <property type="evidence" value="ECO:0007669"/>
    <property type="project" value="UniProtKB-SubCell"/>
</dbReference>
<keyword evidence="15" id="KW-1185">Reference proteome</keyword>
<keyword evidence="4" id="KW-0050">Antiport</keyword>
<evidence type="ECO:0000256" key="3">
    <source>
        <dbReference type="ARBA" id="ARBA00022448"/>
    </source>
</evidence>
<evidence type="ECO:0000256" key="10">
    <source>
        <dbReference type="ARBA" id="ARBA00023136"/>
    </source>
</evidence>
<feature type="transmembrane region" description="Helical" evidence="12">
    <location>
        <begin position="356"/>
        <end position="376"/>
    </location>
</feature>
<keyword evidence="6 12" id="KW-0812">Transmembrane</keyword>
<dbReference type="PANTHER" id="PTHR10110">
    <property type="entry name" value="SODIUM/HYDROGEN EXCHANGER"/>
    <property type="match status" value="1"/>
</dbReference>
<dbReference type="Proteomes" id="UP000287866">
    <property type="component" value="Unassembled WGS sequence"/>
</dbReference>